<dbReference type="Pfam" id="PF03162">
    <property type="entry name" value="Y_phosphatase2"/>
    <property type="match status" value="1"/>
</dbReference>
<dbReference type="AlphaFoldDB" id="A0A1X7S869"/>
<keyword evidence="6" id="KW-1185">Reference proteome</keyword>
<proteinExistence type="predicted"/>
<dbReference type="PANTHER" id="PTHR31126:SF48">
    <property type="entry name" value="INOSITOL PHOSPHATASE SIW14"/>
    <property type="match status" value="1"/>
</dbReference>
<dbReference type="InterPro" id="IPR029021">
    <property type="entry name" value="Prot-tyrosine_phosphatase-like"/>
</dbReference>
<dbReference type="InterPro" id="IPR004861">
    <property type="entry name" value="Siw14-like"/>
</dbReference>
<evidence type="ECO:0000256" key="3">
    <source>
        <dbReference type="ARBA" id="ARBA00022801"/>
    </source>
</evidence>
<feature type="compositionally biased region" description="Basic and acidic residues" evidence="4">
    <location>
        <begin position="92"/>
        <end position="106"/>
    </location>
</feature>
<protein>
    <recommendedName>
        <fullName evidence="7">Tyrosine specific protein phosphatases domain-containing protein</fullName>
    </recommendedName>
</protein>
<dbReference type="SUPFAM" id="SSF52799">
    <property type="entry name" value="(Phosphotyrosine protein) phosphatases II"/>
    <property type="match status" value="1"/>
</dbReference>
<organism evidence="5 6">
    <name type="scientific">Zymoseptoria tritici (strain ST99CH_3D7)</name>
    <dbReference type="NCBI Taxonomy" id="1276538"/>
    <lineage>
        <taxon>Eukaryota</taxon>
        <taxon>Fungi</taxon>
        <taxon>Dikarya</taxon>
        <taxon>Ascomycota</taxon>
        <taxon>Pezizomycotina</taxon>
        <taxon>Dothideomycetes</taxon>
        <taxon>Dothideomycetidae</taxon>
        <taxon>Mycosphaerellales</taxon>
        <taxon>Mycosphaerellaceae</taxon>
        <taxon>Zymoseptoria</taxon>
    </lineage>
</organism>
<dbReference type="GO" id="GO:0016791">
    <property type="term" value="F:phosphatase activity"/>
    <property type="evidence" value="ECO:0007669"/>
    <property type="project" value="TreeGrafter"/>
</dbReference>
<name>A0A1X7S869_ZYMT9</name>
<dbReference type="FunFam" id="3.90.190.10:FF:000035">
    <property type="entry name" value="Tyrosine phosphatase, putative"/>
    <property type="match status" value="1"/>
</dbReference>
<dbReference type="STRING" id="1276538.A0A1X7S869"/>
<evidence type="ECO:0008006" key="7">
    <source>
        <dbReference type="Google" id="ProtNLM"/>
    </source>
</evidence>
<dbReference type="PROSITE" id="PS00383">
    <property type="entry name" value="TYR_PHOSPHATASE_1"/>
    <property type="match status" value="1"/>
</dbReference>
<gene>
    <name evidence="5" type="ORF">ZT3D7_G11049</name>
</gene>
<evidence type="ECO:0000313" key="6">
    <source>
        <dbReference type="Proteomes" id="UP000215127"/>
    </source>
</evidence>
<feature type="region of interest" description="Disordered" evidence="4">
    <location>
        <begin position="79"/>
        <end position="136"/>
    </location>
</feature>
<feature type="region of interest" description="Disordered" evidence="4">
    <location>
        <begin position="423"/>
        <end position="453"/>
    </location>
</feature>
<evidence type="ECO:0000256" key="2">
    <source>
        <dbReference type="ARBA" id="ARBA00022490"/>
    </source>
</evidence>
<keyword evidence="3" id="KW-0378">Hydrolase</keyword>
<evidence type="ECO:0000256" key="4">
    <source>
        <dbReference type="SAM" id="MobiDB-lite"/>
    </source>
</evidence>
<sequence length="453" mass="49223">MNLASQGDLLPSRPLVYCIPSFETTSPLQTDSSLYCYSEKAHGRRQSQSSIFSRLPAIGIHPEMPYLGTEPSQAVEEHQTKHATAGKKGGRKMAEQSKMDDARVDEQMSGQAATAEASQAVSQLPTPPESSTGTPPKVTIAPLPARLMNFIPPANYGMVERNTVYRSGFPQDKHLDFMGSLKIRSILKLVDTEPSESLHNFLDSNNVNRAHISIAANKDGMVKMTKESIAQAILFVSNPANYPVYIHCNQGKHRTGCVIACLRKCQGVPLNDVLEEYKTYAYPKERPGDVAFITAFDPQCLEHFATREELNERFPGSYRVDSKVDMSEFAPPALSAGSDLTQFSSGESDVSEDNMAMMLTMPHSQPVPGGVPFWTGEGGHPMIRDFAQQINGDSRANAGGSATIYAGSEEDGRMLLELCRAPSKEGEEGGGMVSVCPIRSSPSRPATRDGEAS</sequence>
<reference evidence="5 6" key="1">
    <citation type="submission" date="2016-06" db="EMBL/GenBank/DDBJ databases">
        <authorList>
            <person name="Kjaerup R.B."/>
            <person name="Dalgaard T.S."/>
            <person name="Juul-Madsen H.R."/>
        </authorList>
    </citation>
    <scope>NUCLEOTIDE SEQUENCE [LARGE SCALE GENOMIC DNA]</scope>
</reference>
<accession>A0A1X7S869</accession>
<evidence type="ECO:0000313" key="5">
    <source>
        <dbReference type="EMBL" id="SMQ55894.1"/>
    </source>
</evidence>
<dbReference type="GO" id="GO:0005737">
    <property type="term" value="C:cytoplasm"/>
    <property type="evidence" value="ECO:0007669"/>
    <property type="project" value="UniProtKB-SubCell"/>
</dbReference>
<keyword evidence="2" id="KW-0963">Cytoplasm</keyword>
<feature type="compositionally biased region" description="Polar residues" evidence="4">
    <location>
        <begin position="108"/>
        <end position="124"/>
    </location>
</feature>
<dbReference type="PANTHER" id="PTHR31126">
    <property type="entry name" value="TYROSINE-PROTEIN PHOSPHATASE"/>
    <property type="match status" value="1"/>
</dbReference>
<dbReference type="EMBL" id="LT853703">
    <property type="protein sequence ID" value="SMQ55894.1"/>
    <property type="molecule type" value="Genomic_DNA"/>
</dbReference>
<dbReference type="GO" id="GO:0052840">
    <property type="term" value="F:inositol diphosphate tetrakisphosphate diphosphatase activity"/>
    <property type="evidence" value="ECO:0007669"/>
    <property type="project" value="TreeGrafter"/>
</dbReference>
<dbReference type="InterPro" id="IPR016130">
    <property type="entry name" value="Tyr_Pase_AS"/>
</dbReference>
<evidence type="ECO:0000256" key="1">
    <source>
        <dbReference type="ARBA" id="ARBA00004496"/>
    </source>
</evidence>
<dbReference type="Gene3D" id="3.90.190.10">
    <property type="entry name" value="Protein tyrosine phosphatase superfamily"/>
    <property type="match status" value="1"/>
</dbReference>
<dbReference type="Proteomes" id="UP000215127">
    <property type="component" value="Chromosome 12"/>
</dbReference>
<comment type="subcellular location">
    <subcellularLocation>
        <location evidence="1">Cytoplasm</location>
    </subcellularLocation>
</comment>